<accession>A0A0D8Y0Z9</accession>
<gene>
    <name evidence="1" type="ORF">DICVIV_04070</name>
</gene>
<protein>
    <submittedName>
        <fullName evidence="1">Uncharacterized protein</fullName>
    </submittedName>
</protein>
<reference evidence="2" key="2">
    <citation type="journal article" date="2016" name="Sci. Rep.">
        <title>Dictyocaulus viviparus genome, variome and transcriptome elucidate lungworm biology and support future intervention.</title>
        <authorList>
            <person name="McNulty S.N."/>
            <person name="Strube C."/>
            <person name="Rosa B.A."/>
            <person name="Martin J.C."/>
            <person name="Tyagi R."/>
            <person name="Choi Y.J."/>
            <person name="Wang Q."/>
            <person name="Hallsworth Pepin K."/>
            <person name="Zhang X."/>
            <person name="Ozersky P."/>
            <person name="Wilson R.K."/>
            <person name="Sternberg P.W."/>
            <person name="Gasser R.B."/>
            <person name="Mitreva M."/>
        </authorList>
    </citation>
    <scope>NUCLEOTIDE SEQUENCE [LARGE SCALE GENOMIC DNA]</scope>
    <source>
        <strain evidence="2">HannoverDv2000</strain>
    </source>
</reference>
<proteinExistence type="predicted"/>
<sequence length="98" mass="11531">MKSTPEKIYSEKNRTNVCYECGDDIKHCELRHNLHRYKLIKYSGSNTVGMLNELEMELEKRGIPHDILQDIRSQELVTDVAMSLWMRSDEFAIVNKDQ</sequence>
<dbReference type="Proteomes" id="UP000053766">
    <property type="component" value="Unassembled WGS sequence"/>
</dbReference>
<evidence type="ECO:0000313" key="2">
    <source>
        <dbReference type="Proteomes" id="UP000053766"/>
    </source>
</evidence>
<evidence type="ECO:0000313" key="1">
    <source>
        <dbReference type="EMBL" id="KJH49817.1"/>
    </source>
</evidence>
<keyword evidence="2" id="KW-1185">Reference proteome</keyword>
<dbReference type="AlphaFoldDB" id="A0A0D8Y0Z9"/>
<dbReference type="EMBL" id="KN716223">
    <property type="protein sequence ID" value="KJH49817.1"/>
    <property type="molecule type" value="Genomic_DNA"/>
</dbReference>
<reference evidence="1 2" key="1">
    <citation type="submission" date="2013-11" db="EMBL/GenBank/DDBJ databases">
        <title>Draft genome of the bovine lungworm Dictyocaulus viviparus.</title>
        <authorList>
            <person name="Mitreva M."/>
        </authorList>
    </citation>
    <scope>NUCLEOTIDE SEQUENCE [LARGE SCALE GENOMIC DNA]</scope>
    <source>
        <strain evidence="1 2">HannoverDv2000</strain>
    </source>
</reference>
<dbReference type="OrthoDB" id="408912at2759"/>
<name>A0A0D8Y0Z9_DICVI</name>
<organism evidence="1 2">
    <name type="scientific">Dictyocaulus viviparus</name>
    <name type="common">Bovine lungworm</name>
    <dbReference type="NCBI Taxonomy" id="29172"/>
    <lineage>
        <taxon>Eukaryota</taxon>
        <taxon>Metazoa</taxon>
        <taxon>Ecdysozoa</taxon>
        <taxon>Nematoda</taxon>
        <taxon>Chromadorea</taxon>
        <taxon>Rhabditida</taxon>
        <taxon>Rhabditina</taxon>
        <taxon>Rhabditomorpha</taxon>
        <taxon>Strongyloidea</taxon>
        <taxon>Metastrongylidae</taxon>
        <taxon>Dictyocaulus</taxon>
    </lineage>
</organism>